<comment type="caution">
    <text evidence="4">The sequence shown here is derived from an EMBL/GenBank/DDBJ whole genome shotgun (WGS) entry which is preliminary data.</text>
</comment>
<keyword evidence="2 4" id="KW-0378">Hydrolase</keyword>
<protein>
    <submittedName>
        <fullName evidence="4">HAD-IA family hydrolase</fullName>
    </submittedName>
</protein>
<reference evidence="4 5" key="1">
    <citation type="submission" date="2021-11" db="EMBL/GenBank/DDBJ databases">
        <authorList>
            <person name="Oh E.-T."/>
            <person name="Kim S.-B."/>
        </authorList>
    </citation>
    <scope>NUCLEOTIDE SEQUENCE [LARGE SCALE GENOMIC DNA]</scope>
    <source>
        <strain evidence="4 5">MMS20-SJTR3</strain>
    </source>
</reference>
<evidence type="ECO:0000256" key="1">
    <source>
        <dbReference type="ARBA" id="ARBA00001946"/>
    </source>
</evidence>
<dbReference type="Gene3D" id="3.40.50.1000">
    <property type="entry name" value="HAD superfamily/HAD-like"/>
    <property type="match status" value="1"/>
</dbReference>
<gene>
    <name evidence="4" type="ORF">LJ656_24870</name>
</gene>
<dbReference type="EMBL" id="JAJITD010000014">
    <property type="protein sequence ID" value="MCC8395822.1"/>
    <property type="molecule type" value="Genomic_DNA"/>
</dbReference>
<dbReference type="InterPro" id="IPR036412">
    <property type="entry name" value="HAD-like_sf"/>
</dbReference>
<evidence type="ECO:0000313" key="5">
    <source>
        <dbReference type="Proteomes" id="UP001431019"/>
    </source>
</evidence>
<evidence type="ECO:0000256" key="2">
    <source>
        <dbReference type="ARBA" id="ARBA00022801"/>
    </source>
</evidence>
<keyword evidence="5" id="KW-1185">Reference proteome</keyword>
<sequence length="248" mass="26453">MRLNKVSAISFDLDDTLWPFGPAVARAEAALHAWLLEQAPGTALALPTAQALRTLRDEHELSRPDLAGNFRALRLGSIRLALELANEDVALAEAAYEVFYLARQKVEFYEDVLPALSWLSARFPLVAVTNGNADLKLVGCGEFFRAHLSAEGFGCGKPDAGIFLEAAMSVGVPPEELLHVGDDFNLDVVGALNAGLQAAWLVRDGFTEAEGGGFNASRPHLKIRDLAMLCQAVGGPGSLISAPRSTAC</sequence>
<dbReference type="GO" id="GO:0016787">
    <property type="term" value="F:hydrolase activity"/>
    <property type="evidence" value="ECO:0007669"/>
    <property type="project" value="UniProtKB-KW"/>
</dbReference>
<keyword evidence="3" id="KW-0460">Magnesium</keyword>
<dbReference type="SFLD" id="SFLDG01129">
    <property type="entry name" value="C1.5:_HAD__Beta-PGM__Phosphata"/>
    <property type="match status" value="1"/>
</dbReference>
<dbReference type="PANTHER" id="PTHR46470">
    <property type="entry name" value="N-ACYLNEURAMINATE-9-PHOSPHATASE"/>
    <property type="match status" value="1"/>
</dbReference>
<evidence type="ECO:0000256" key="3">
    <source>
        <dbReference type="ARBA" id="ARBA00022842"/>
    </source>
</evidence>
<dbReference type="InterPro" id="IPR006439">
    <property type="entry name" value="HAD-SF_hydro_IA"/>
</dbReference>
<dbReference type="NCBIfam" id="TIGR01549">
    <property type="entry name" value="HAD-SF-IA-v1"/>
    <property type="match status" value="1"/>
</dbReference>
<organism evidence="4 5">
    <name type="scientific">Paraburkholderia sejongensis</name>
    <dbReference type="NCBI Taxonomy" id="2886946"/>
    <lineage>
        <taxon>Bacteria</taxon>
        <taxon>Pseudomonadati</taxon>
        <taxon>Pseudomonadota</taxon>
        <taxon>Betaproteobacteria</taxon>
        <taxon>Burkholderiales</taxon>
        <taxon>Burkholderiaceae</taxon>
        <taxon>Paraburkholderia</taxon>
    </lineage>
</organism>
<dbReference type="Proteomes" id="UP001431019">
    <property type="component" value="Unassembled WGS sequence"/>
</dbReference>
<dbReference type="InterPro" id="IPR051400">
    <property type="entry name" value="HAD-like_hydrolase"/>
</dbReference>
<proteinExistence type="predicted"/>
<dbReference type="InterPro" id="IPR023214">
    <property type="entry name" value="HAD_sf"/>
</dbReference>
<dbReference type="Pfam" id="PF00702">
    <property type="entry name" value="Hydrolase"/>
    <property type="match status" value="1"/>
</dbReference>
<dbReference type="PANTHER" id="PTHR46470:SF4">
    <property type="entry name" value="5-AMINO-6-(5-PHOSPHO-D-RIBITYLAMINO)URACIL PHOSPHATASE YIGB"/>
    <property type="match status" value="1"/>
</dbReference>
<name>A0ABS8K107_9BURK</name>
<dbReference type="SUPFAM" id="SSF56784">
    <property type="entry name" value="HAD-like"/>
    <property type="match status" value="1"/>
</dbReference>
<comment type="cofactor">
    <cofactor evidence="1">
        <name>Mg(2+)</name>
        <dbReference type="ChEBI" id="CHEBI:18420"/>
    </cofactor>
</comment>
<dbReference type="SFLD" id="SFLDS00003">
    <property type="entry name" value="Haloacid_Dehalogenase"/>
    <property type="match status" value="1"/>
</dbReference>
<evidence type="ECO:0000313" key="4">
    <source>
        <dbReference type="EMBL" id="MCC8395822.1"/>
    </source>
</evidence>
<accession>A0ABS8K107</accession>
<dbReference type="RefSeq" id="WP_230512182.1">
    <property type="nucleotide sequence ID" value="NZ_JAJITD010000014.1"/>
</dbReference>
<dbReference type="Gene3D" id="1.20.120.1600">
    <property type="match status" value="1"/>
</dbReference>